<dbReference type="InterPro" id="IPR001926">
    <property type="entry name" value="TrpB-like_PALP"/>
</dbReference>
<evidence type="ECO:0000256" key="1">
    <source>
        <dbReference type="ARBA" id="ARBA00001933"/>
    </source>
</evidence>
<evidence type="ECO:0000256" key="4">
    <source>
        <dbReference type="ARBA" id="ARBA00023239"/>
    </source>
</evidence>
<dbReference type="PATRIC" id="fig|1555112.3.peg.251"/>
<proteinExistence type="inferred from homology"/>
<dbReference type="GO" id="GO:0009088">
    <property type="term" value="P:threonine biosynthetic process"/>
    <property type="evidence" value="ECO:0007669"/>
    <property type="project" value="UniProtKB-UniRule"/>
</dbReference>
<evidence type="ECO:0000313" key="9">
    <source>
        <dbReference type="Proteomes" id="UP000065807"/>
    </source>
</evidence>
<dbReference type="KEGG" id="lpil:LIP_0240"/>
<feature type="modified residue" description="N6-(pyridoxal phosphate)lysine" evidence="6">
    <location>
        <position position="108"/>
    </location>
</feature>
<dbReference type="SUPFAM" id="SSF53686">
    <property type="entry name" value="Tryptophan synthase beta subunit-like PLP-dependent enzymes"/>
    <property type="match status" value="1"/>
</dbReference>
<dbReference type="GO" id="GO:0003941">
    <property type="term" value="F:L-serine ammonia-lyase activity"/>
    <property type="evidence" value="ECO:0007669"/>
    <property type="project" value="TreeGrafter"/>
</dbReference>
<organism evidence="8 9">
    <name type="scientific">Limnochorda pilosa</name>
    <dbReference type="NCBI Taxonomy" id="1555112"/>
    <lineage>
        <taxon>Bacteria</taxon>
        <taxon>Bacillati</taxon>
        <taxon>Bacillota</taxon>
        <taxon>Limnochordia</taxon>
        <taxon>Limnochordales</taxon>
        <taxon>Limnochordaceae</taxon>
        <taxon>Limnochorda</taxon>
    </lineage>
</organism>
<dbReference type="GO" id="GO:0006565">
    <property type="term" value="P:L-serine catabolic process"/>
    <property type="evidence" value="ECO:0007669"/>
    <property type="project" value="TreeGrafter"/>
</dbReference>
<comment type="cofactor">
    <cofactor evidence="1 6">
        <name>pyridoxal 5'-phosphate</name>
        <dbReference type="ChEBI" id="CHEBI:597326"/>
    </cofactor>
</comment>
<dbReference type="PANTHER" id="PTHR48078">
    <property type="entry name" value="THREONINE DEHYDRATASE, MITOCHONDRIAL-RELATED"/>
    <property type="match status" value="1"/>
</dbReference>
<dbReference type="STRING" id="1555112.LIP_0240"/>
<dbReference type="NCBIfam" id="TIGR00260">
    <property type="entry name" value="thrC"/>
    <property type="match status" value="1"/>
</dbReference>
<evidence type="ECO:0000313" key="8">
    <source>
        <dbReference type="EMBL" id="BAS26097.1"/>
    </source>
</evidence>
<dbReference type="InterPro" id="IPR004450">
    <property type="entry name" value="Thr_synthase-like"/>
</dbReference>
<reference evidence="9" key="1">
    <citation type="submission" date="2015-07" db="EMBL/GenBank/DDBJ databases">
        <title>Complete genome sequence and phylogenetic analysis of Limnochorda pilosa.</title>
        <authorList>
            <person name="Watanabe M."/>
            <person name="Kojima H."/>
            <person name="Fukui M."/>
        </authorList>
    </citation>
    <scope>NUCLEOTIDE SEQUENCE [LARGE SCALE GENOMIC DNA]</scope>
    <source>
        <strain evidence="9">HC45</strain>
    </source>
</reference>
<dbReference type="EMBL" id="AP014924">
    <property type="protein sequence ID" value="BAS26097.1"/>
    <property type="molecule type" value="Genomic_DNA"/>
</dbReference>
<evidence type="ECO:0000256" key="5">
    <source>
        <dbReference type="NCBIfam" id="TIGR00260"/>
    </source>
</evidence>
<dbReference type="InterPro" id="IPR050147">
    <property type="entry name" value="Ser/Thr_Dehydratase"/>
</dbReference>
<dbReference type="Proteomes" id="UP000065807">
    <property type="component" value="Chromosome"/>
</dbReference>
<evidence type="ECO:0000256" key="3">
    <source>
        <dbReference type="ARBA" id="ARBA00022898"/>
    </source>
</evidence>
<dbReference type="AlphaFoldDB" id="A0A0K2SGC3"/>
<dbReference type="GO" id="GO:0006567">
    <property type="term" value="P:L-threonine catabolic process"/>
    <property type="evidence" value="ECO:0007669"/>
    <property type="project" value="TreeGrafter"/>
</dbReference>
<dbReference type="GO" id="GO:0009097">
    <property type="term" value="P:isoleucine biosynthetic process"/>
    <property type="evidence" value="ECO:0007669"/>
    <property type="project" value="TreeGrafter"/>
</dbReference>
<evidence type="ECO:0000259" key="7">
    <source>
        <dbReference type="Pfam" id="PF00291"/>
    </source>
</evidence>
<gene>
    <name evidence="8" type="ORF">LIP_0240</name>
</gene>
<dbReference type="EC" id="4.2.3.1" evidence="5"/>
<dbReference type="RefSeq" id="WP_068133223.1">
    <property type="nucleotide sequence ID" value="NZ_AP014924.1"/>
</dbReference>
<dbReference type="CDD" id="cd01563">
    <property type="entry name" value="Thr-synth_1"/>
    <property type="match status" value="1"/>
</dbReference>
<accession>A0A0K2SGC3</accession>
<dbReference type="PANTHER" id="PTHR48078:SF6">
    <property type="entry name" value="L-THREONINE DEHYDRATASE CATABOLIC TDCB"/>
    <property type="match status" value="1"/>
</dbReference>
<dbReference type="InterPro" id="IPR036052">
    <property type="entry name" value="TrpB-like_PALP_sf"/>
</dbReference>
<dbReference type="Gene3D" id="3.40.50.1100">
    <property type="match status" value="2"/>
</dbReference>
<dbReference type="GO" id="GO:0004795">
    <property type="term" value="F:threonine synthase activity"/>
    <property type="evidence" value="ECO:0007669"/>
    <property type="project" value="UniProtKB-UniRule"/>
</dbReference>
<name>A0A0K2SGC3_LIMPI</name>
<reference evidence="9" key="2">
    <citation type="journal article" date="2016" name="Int. J. Syst. Evol. Microbiol.">
        <title>Complete genome sequence and cell structure of Limnochorda pilosa, a Gram-negative spore-former within the phylum Firmicutes.</title>
        <authorList>
            <person name="Watanabe M."/>
            <person name="Kojima H."/>
            <person name="Fukui M."/>
        </authorList>
    </citation>
    <scope>NUCLEOTIDE SEQUENCE [LARGE SCALE GENOMIC DNA]</scope>
    <source>
        <strain evidence="9">HC45</strain>
    </source>
</reference>
<evidence type="ECO:0000256" key="2">
    <source>
        <dbReference type="ARBA" id="ARBA00005517"/>
    </source>
</evidence>
<sequence>MSAVGLVCSHCGARYPVSAQYVCTQCFGSLEVAYDWDAVRHRLTTEPFPCHVPNLWRYRALLPVGGGPLIDLGTGFTPLLRADRLARELDLEELWIKNDTVNPTYSFKDRVVSVAVTAAQQMEIPVVACASTGNLAGALAAHAARAGLPAYVFVPADLEPEKLLGAAVYGPQVVAVRGSYDQVNRLCVQIADRLGWGFVNINLRPFYSEGSKTLAFETAEQLGWSLPDHVVVPVAGGSLLSKIGKGFRELLDLGLVSGTLPRISAAQAAGCAPVAHAWEEGRDQVQPVRPNTIARSLAIGNPADGALALRTIRESGGAAAAVTDREIVEGIQLLARTEGIFAETAGGVTVAALRRLVERGQVKRGERIVLYITGNGYKTVTALEGTVQQPPVLEPRFAEFERWYGSAPAPIRQAV</sequence>
<evidence type="ECO:0000256" key="6">
    <source>
        <dbReference type="PIRSR" id="PIRSR604450-51"/>
    </source>
</evidence>
<keyword evidence="3 6" id="KW-0663">Pyridoxal phosphate</keyword>
<dbReference type="OrthoDB" id="9778118at2"/>
<comment type="similarity">
    <text evidence="2">Belongs to the threonine synthase family.</text>
</comment>
<dbReference type="GO" id="GO:0004794">
    <property type="term" value="F:threonine deaminase activity"/>
    <property type="evidence" value="ECO:0007669"/>
    <property type="project" value="TreeGrafter"/>
</dbReference>
<dbReference type="Pfam" id="PF00291">
    <property type="entry name" value="PALP"/>
    <property type="match status" value="1"/>
</dbReference>
<protein>
    <recommendedName>
        <fullName evidence="5">Threonine synthase</fullName>
        <ecNumber evidence="5">4.2.3.1</ecNumber>
    </recommendedName>
</protein>
<feature type="domain" description="Tryptophan synthase beta chain-like PALP" evidence="7">
    <location>
        <begin position="71"/>
        <end position="374"/>
    </location>
</feature>
<keyword evidence="9" id="KW-1185">Reference proteome</keyword>
<keyword evidence="4" id="KW-0456">Lyase</keyword>
<dbReference type="NCBIfam" id="NF006050">
    <property type="entry name" value="PRK08197.1"/>
    <property type="match status" value="1"/>
</dbReference>